<dbReference type="Gene3D" id="3.40.50.2000">
    <property type="entry name" value="Glycogen Phosphorylase B"/>
    <property type="match status" value="2"/>
</dbReference>
<keyword evidence="5" id="KW-1185">Reference proteome</keyword>
<dbReference type="InParanoid" id="C1F9L8"/>
<name>C1F9L8_ACIC5</name>
<evidence type="ECO:0000259" key="2">
    <source>
        <dbReference type="Pfam" id="PF00534"/>
    </source>
</evidence>
<dbReference type="GO" id="GO:0016757">
    <property type="term" value="F:glycosyltransferase activity"/>
    <property type="evidence" value="ECO:0007669"/>
    <property type="project" value="InterPro"/>
</dbReference>
<keyword evidence="1 4" id="KW-0808">Transferase</keyword>
<evidence type="ECO:0000259" key="3">
    <source>
        <dbReference type="Pfam" id="PF13579"/>
    </source>
</evidence>
<dbReference type="CAZy" id="GT4">
    <property type="family name" value="Glycosyltransferase Family 4"/>
</dbReference>
<protein>
    <submittedName>
        <fullName evidence="4">Glycosyl transferase, group 1 family</fullName>
    </submittedName>
</protein>
<dbReference type="PANTHER" id="PTHR46401:SF2">
    <property type="entry name" value="GLYCOSYLTRANSFERASE WBBK-RELATED"/>
    <property type="match status" value="1"/>
</dbReference>
<dbReference type="SUPFAM" id="SSF53756">
    <property type="entry name" value="UDP-Glycosyltransferase/glycogen phosphorylase"/>
    <property type="match status" value="1"/>
</dbReference>
<dbReference type="eggNOG" id="COG0438">
    <property type="taxonomic scope" value="Bacteria"/>
</dbReference>
<organism evidence="4 5">
    <name type="scientific">Acidobacterium capsulatum (strain ATCC 51196 / DSM 11244 / BCRC 80197 / JCM 7670 / NBRC 15755 / NCIMB 13165 / 161)</name>
    <dbReference type="NCBI Taxonomy" id="240015"/>
    <lineage>
        <taxon>Bacteria</taxon>
        <taxon>Pseudomonadati</taxon>
        <taxon>Acidobacteriota</taxon>
        <taxon>Terriglobia</taxon>
        <taxon>Terriglobales</taxon>
        <taxon>Acidobacteriaceae</taxon>
        <taxon>Acidobacterium</taxon>
    </lineage>
</organism>
<dbReference type="Proteomes" id="UP000002207">
    <property type="component" value="Chromosome"/>
</dbReference>
<dbReference type="GO" id="GO:0009103">
    <property type="term" value="P:lipopolysaccharide biosynthetic process"/>
    <property type="evidence" value="ECO:0007669"/>
    <property type="project" value="TreeGrafter"/>
</dbReference>
<dbReference type="Pfam" id="PF00534">
    <property type="entry name" value="Glycos_transf_1"/>
    <property type="match status" value="1"/>
</dbReference>
<dbReference type="AlphaFoldDB" id="C1F9L8"/>
<proteinExistence type="predicted"/>
<gene>
    <name evidence="4" type="ordered locus">ACP_2175</name>
</gene>
<dbReference type="EMBL" id="CP001472">
    <property type="protein sequence ID" value="ACO32990.1"/>
    <property type="molecule type" value="Genomic_DNA"/>
</dbReference>
<accession>C1F9L8</accession>
<dbReference type="InterPro" id="IPR001296">
    <property type="entry name" value="Glyco_trans_1"/>
</dbReference>
<dbReference type="HOGENOM" id="CLU_009583_2_1_0"/>
<dbReference type="OrthoDB" id="9795068at2"/>
<sequence>MKILHAIQSLSPADGGPPQAVRNLMRAYASLGVEGEVFCLDTPGTEFLNEVAAPVHALGPRRGGFGYSSTIPHWLNAHLPAYDALVLHGIWNYTNVAARRTMLKLKRPYAVFPHGALDPWFNRQYPLKKLKKQIFWPWQYPVLRDAKAVLFTSTTERDLAATSFQPSRWNALPVPYGAMEPEDNPAAQTAAWFQHAPSLVVDGRPRRYLLFLARIHEKKGCDLLLQAFAHIAASAPDLHLVIAGPDQVGLQAKLQQQAAQAGIADRVHWPGMLRGDVKWGALRHCEAFVLPSHQENFGIAVAEALACGKPVLISDQVNIWPDIEADESGLVEKDTLEGTCKLLERWLALNPSQREAMVSRALPCFRKRYSMQETARAIRDLFSTP</sequence>
<evidence type="ECO:0000313" key="5">
    <source>
        <dbReference type="Proteomes" id="UP000002207"/>
    </source>
</evidence>
<reference evidence="4 5" key="1">
    <citation type="journal article" date="2009" name="Appl. Environ. Microbiol.">
        <title>Three genomes from the phylum Acidobacteria provide insight into the lifestyles of these microorganisms in soils.</title>
        <authorList>
            <person name="Ward N.L."/>
            <person name="Challacombe J.F."/>
            <person name="Janssen P.H."/>
            <person name="Henrissat B."/>
            <person name="Coutinho P.M."/>
            <person name="Wu M."/>
            <person name="Xie G."/>
            <person name="Haft D.H."/>
            <person name="Sait M."/>
            <person name="Badger J."/>
            <person name="Barabote R.D."/>
            <person name="Bradley B."/>
            <person name="Brettin T.S."/>
            <person name="Brinkac L.M."/>
            <person name="Bruce D."/>
            <person name="Creasy T."/>
            <person name="Daugherty S.C."/>
            <person name="Davidsen T.M."/>
            <person name="DeBoy R.T."/>
            <person name="Detter J.C."/>
            <person name="Dodson R.J."/>
            <person name="Durkin A.S."/>
            <person name="Ganapathy A."/>
            <person name="Gwinn-Giglio M."/>
            <person name="Han C.S."/>
            <person name="Khouri H."/>
            <person name="Kiss H."/>
            <person name="Kothari S.P."/>
            <person name="Madupu R."/>
            <person name="Nelson K.E."/>
            <person name="Nelson W.C."/>
            <person name="Paulsen I."/>
            <person name="Penn K."/>
            <person name="Ren Q."/>
            <person name="Rosovitz M.J."/>
            <person name="Selengut J.D."/>
            <person name="Shrivastava S."/>
            <person name="Sullivan S.A."/>
            <person name="Tapia R."/>
            <person name="Thompson L.S."/>
            <person name="Watkins K.L."/>
            <person name="Yang Q."/>
            <person name="Yu C."/>
            <person name="Zafar N."/>
            <person name="Zhou L."/>
            <person name="Kuske C.R."/>
        </authorList>
    </citation>
    <scope>NUCLEOTIDE SEQUENCE [LARGE SCALE GENOMIC DNA]</scope>
    <source>
        <strain evidence="5">ATCC 51196 / DSM 11244 / BCRC 80197 / JCM 7670 / NBRC 15755 / NCIMB 13165 / 161</strain>
    </source>
</reference>
<dbReference type="Pfam" id="PF13579">
    <property type="entry name" value="Glyco_trans_4_4"/>
    <property type="match status" value="1"/>
</dbReference>
<evidence type="ECO:0000256" key="1">
    <source>
        <dbReference type="ARBA" id="ARBA00022679"/>
    </source>
</evidence>
<dbReference type="RefSeq" id="WP_015897274.1">
    <property type="nucleotide sequence ID" value="NC_012483.1"/>
</dbReference>
<feature type="domain" description="Glycosyl transferase family 1" evidence="2">
    <location>
        <begin position="206"/>
        <end position="359"/>
    </location>
</feature>
<evidence type="ECO:0000313" key="4">
    <source>
        <dbReference type="EMBL" id="ACO32990.1"/>
    </source>
</evidence>
<feature type="domain" description="Glycosyltransferase subfamily 4-like N-terminal" evidence="3">
    <location>
        <begin position="15"/>
        <end position="177"/>
    </location>
</feature>
<dbReference type="STRING" id="240015.ACP_2175"/>
<dbReference type="KEGG" id="aca:ACP_2175"/>
<dbReference type="PANTHER" id="PTHR46401">
    <property type="entry name" value="GLYCOSYLTRANSFERASE WBBK-RELATED"/>
    <property type="match status" value="1"/>
</dbReference>
<dbReference type="InterPro" id="IPR028098">
    <property type="entry name" value="Glyco_trans_4-like_N"/>
</dbReference>